<comment type="caution">
    <text evidence="1">The sequence shown here is derived from an EMBL/GenBank/DDBJ whole genome shotgun (WGS) entry which is preliminary data.</text>
</comment>
<sequence length="14" mass="1642">IFGGPEYQEDDRTD</sequence>
<accession>A0A392U5L4</accession>
<proteinExistence type="predicted"/>
<organism evidence="1 2">
    <name type="scientific">Trifolium medium</name>
    <dbReference type="NCBI Taxonomy" id="97028"/>
    <lineage>
        <taxon>Eukaryota</taxon>
        <taxon>Viridiplantae</taxon>
        <taxon>Streptophyta</taxon>
        <taxon>Embryophyta</taxon>
        <taxon>Tracheophyta</taxon>
        <taxon>Spermatophyta</taxon>
        <taxon>Magnoliopsida</taxon>
        <taxon>eudicotyledons</taxon>
        <taxon>Gunneridae</taxon>
        <taxon>Pentapetalae</taxon>
        <taxon>rosids</taxon>
        <taxon>fabids</taxon>
        <taxon>Fabales</taxon>
        <taxon>Fabaceae</taxon>
        <taxon>Papilionoideae</taxon>
        <taxon>50 kb inversion clade</taxon>
        <taxon>NPAAA clade</taxon>
        <taxon>Hologalegina</taxon>
        <taxon>IRL clade</taxon>
        <taxon>Trifolieae</taxon>
        <taxon>Trifolium</taxon>
    </lineage>
</organism>
<keyword evidence="2" id="KW-1185">Reference proteome</keyword>
<reference evidence="1 2" key="1">
    <citation type="journal article" date="2018" name="Front. Plant Sci.">
        <title>Red Clover (Trifolium pratense) and Zigzag Clover (T. medium) - A Picture of Genomic Similarities and Differences.</title>
        <authorList>
            <person name="Dluhosova J."/>
            <person name="Istvanek J."/>
            <person name="Nedelnik J."/>
            <person name="Repkova J."/>
        </authorList>
    </citation>
    <scope>NUCLEOTIDE SEQUENCE [LARGE SCALE GENOMIC DNA]</scope>
    <source>
        <strain evidence="2">cv. 10/8</strain>
        <tissue evidence="1">Leaf</tissue>
    </source>
</reference>
<evidence type="ECO:0000313" key="2">
    <source>
        <dbReference type="Proteomes" id="UP000265520"/>
    </source>
</evidence>
<dbReference type="EMBL" id="LXQA010742627">
    <property type="protein sequence ID" value="MCI68769.1"/>
    <property type="molecule type" value="Genomic_DNA"/>
</dbReference>
<name>A0A392U5L4_9FABA</name>
<feature type="non-terminal residue" evidence="1">
    <location>
        <position position="1"/>
    </location>
</feature>
<evidence type="ECO:0000313" key="1">
    <source>
        <dbReference type="EMBL" id="MCI68769.1"/>
    </source>
</evidence>
<protein>
    <submittedName>
        <fullName evidence="1">Uncharacterized protein</fullName>
    </submittedName>
</protein>
<dbReference type="Proteomes" id="UP000265520">
    <property type="component" value="Unassembled WGS sequence"/>
</dbReference>